<keyword evidence="3 4" id="KW-0472">Membrane</keyword>
<feature type="transmembrane region" description="Helical" evidence="4">
    <location>
        <begin position="359"/>
        <end position="380"/>
    </location>
</feature>
<dbReference type="GO" id="GO:0022857">
    <property type="term" value="F:transmembrane transporter activity"/>
    <property type="evidence" value="ECO:0007669"/>
    <property type="project" value="InterPro"/>
</dbReference>
<feature type="transmembrane region" description="Helical" evidence="4">
    <location>
        <begin position="57"/>
        <end position="75"/>
    </location>
</feature>
<protein>
    <submittedName>
        <fullName evidence="5">MFS transporter</fullName>
    </submittedName>
</protein>
<evidence type="ECO:0000313" key="5">
    <source>
        <dbReference type="EMBL" id="OBY66929.1"/>
    </source>
</evidence>
<proteinExistence type="predicted"/>
<dbReference type="EMBL" id="LSFL01000010">
    <property type="protein sequence ID" value="OBY66929.1"/>
    <property type="molecule type" value="Genomic_DNA"/>
</dbReference>
<feature type="transmembrane region" description="Helical" evidence="4">
    <location>
        <begin position="182"/>
        <end position="202"/>
    </location>
</feature>
<evidence type="ECO:0000313" key="6">
    <source>
        <dbReference type="Proteomes" id="UP000092612"/>
    </source>
</evidence>
<keyword evidence="6" id="KW-1185">Reference proteome</keyword>
<keyword evidence="1 4" id="KW-0812">Transmembrane</keyword>
<dbReference type="InterPro" id="IPR011701">
    <property type="entry name" value="MFS"/>
</dbReference>
<dbReference type="OrthoDB" id="1375074at2"/>
<dbReference type="KEGG" id="prn:BW723_00005"/>
<organism evidence="5 6">
    <name type="scientific">Polaribacter reichenbachii</name>
    <dbReference type="NCBI Taxonomy" id="996801"/>
    <lineage>
        <taxon>Bacteria</taxon>
        <taxon>Pseudomonadati</taxon>
        <taxon>Bacteroidota</taxon>
        <taxon>Flavobacteriia</taxon>
        <taxon>Flavobacteriales</taxon>
        <taxon>Flavobacteriaceae</taxon>
    </lineage>
</organism>
<feature type="transmembrane region" description="Helical" evidence="4">
    <location>
        <begin position="107"/>
        <end position="124"/>
    </location>
</feature>
<feature type="transmembrane region" description="Helical" evidence="4">
    <location>
        <begin position="289"/>
        <end position="318"/>
    </location>
</feature>
<dbReference type="Proteomes" id="UP000092612">
    <property type="component" value="Unassembled WGS sequence"/>
</dbReference>
<dbReference type="AlphaFoldDB" id="A0A1B8U512"/>
<dbReference type="RefSeq" id="WP_068358417.1">
    <property type="nucleotide sequence ID" value="NZ_CP019337.1"/>
</dbReference>
<dbReference type="Pfam" id="PF07690">
    <property type="entry name" value="MFS_1"/>
    <property type="match status" value="1"/>
</dbReference>
<evidence type="ECO:0000256" key="3">
    <source>
        <dbReference type="ARBA" id="ARBA00023136"/>
    </source>
</evidence>
<sequence>MISKIKGEFLHFKTMPHGMRVLLITNMIYSMVLPIIEVFVSAYIMRSQNDPSLVLKYQLAVFTGIPITFIVNGYLLNRIKVAHLYSLGMLLSGVSMFIMMFLDNLDLTAIIISGFLMGLSYGFFWSNRDFLALETTNDENRNYYYGLETFFYTISAIIIPALVGALFFYTNEFNWFGGGEVISYRLLTVLVFVLTIISTVIIHRGNFKNPKLKKFIYFKFDQLWNKLLVLSALKGLAQGYLVTVPAILILKLVGNEEALSTVLSISGIIAAITLYLLGRFTKPNHRIYIFAIAYIIFFIGAFIHAYLFSALGVIIFILSKVLYQPLHDISYFPIQLKVIDVLSEKENISEFSYILNHEFGLYIGRIIGIGLFLMLAVYASDIIALRYSLIIIGIVQLLSIPLAKHIINKSN</sequence>
<feature type="transmembrane region" description="Helical" evidence="4">
    <location>
        <begin position="21"/>
        <end position="45"/>
    </location>
</feature>
<evidence type="ECO:0000256" key="4">
    <source>
        <dbReference type="SAM" id="Phobius"/>
    </source>
</evidence>
<gene>
    <name evidence="5" type="ORF">LPB301_04905</name>
</gene>
<feature type="transmembrane region" description="Helical" evidence="4">
    <location>
        <begin position="223"/>
        <end position="252"/>
    </location>
</feature>
<comment type="caution">
    <text evidence="5">The sequence shown here is derived from an EMBL/GenBank/DDBJ whole genome shotgun (WGS) entry which is preliminary data.</text>
</comment>
<dbReference type="STRING" id="996801.BW723_00005"/>
<evidence type="ECO:0000256" key="1">
    <source>
        <dbReference type="ARBA" id="ARBA00022692"/>
    </source>
</evidence>
<feature type="transmembrane region" description="Helical" evidence="4">
    <location>
        <begin position="387"/>
        <end position="407"/>
    </location>
</feature>
<dbReference type="SUPFAM" id="SSF103473">
    <property type="entry name" value="MFS general substrate transporter"/>
    <property type="match status" value="1"/>
</dbReference>
<feature type="transmembrane region" description="Helical" evidence="4">
    <location>
        <begin position="145"/>
        <end position="170"/>
    </location>
</feature>
<evidence type="ECO:0000256" key="2">
    <source>
        <dbReference type="ARBA" id="ARBA00022989"/>
    </source>
</evidence>
<feature type="transmembrane region" description="Helical" evidence="4">
    <location>
        <begin position="82"/>
        <end position="101"/>
    </location>
</feature>
<dbReference type="Gene3D" id="1.20.1250.20">
    <property type="entry name" value="MFS general substrate transporter like domains"/>
    <property type="match status" value="1"/>
</dbReference>
<reference evidence="6" key="1">
    <citation type="submission" date="2016-02" db="EMBL/GenBank/DDBJ databases">
        <title>Paenibacillus sp. LPB0068, isolated from Crassostrea gigas.</title>
        <authorList>
            <person name="Shin S.-K."/>
            <person name="Yi H."/>
        </authorList>
    </citation>
    <scope>NUCLEOTIDE SEQUENCE [LARGE SCALE GENOMIC DNA]</scope>
    <source>
        <strain evidence="6">KCTC 23969</strain>
    </source>
</reference>
<accession>A0A1B8U512</accession>
<name>A0A1B8U512_9FLAO</name>
<feature type="transmembrane region" description="Helical" evidence="4">
    <location>
        <begin position="258"/>
        <end position="277"/>
    </location>
</feature>
<dbReference type="InterPro" id="IPR036259">
    <property type="entry name" value="MFS_trans_sf"/>
</dbReference>
<keyword evidence="2 4" id="KW-1133">Transmembrane helix</keyword>